<keyword evidence="1" id="KW-0805">Transcription regulation</keyword>
<dbReference type="PANTHER" id="PTHR31069:SF31">
    <property type="entry name" value="MONODICTYPHENONE CLUSTER TRANSCRIPTION FACTOR-RELATED"/>
    <property type="match status" value="1"/>
</dbReference>
<dbReference type="PANTHER" id="PTHR31069">
    <property type="entry name" value="OLEATE-ACTIVATED TRANSCRIPTION FACTOR 1-RELATED"/>
    <property type="match status" value="1"/>
</dbReference>
<sequence>MTDLKQGARSNAGGTLPALRRSCDSCHRGKVKCDGNRPACERCFRRNVVCVYSYPRPIGRLPENGMQSTPPRLYAWFEEFGTANTPVALASEPLQRAGWGSSPEATRMPSMAHGPMTAGGDDVTMQMEARGAGPSAVGREPDDDWQTASNRPRGEVDFVGGAAAAAALGQHGSGVDGGEDPGRDMGEHGSAAIEEWQAMVEAFPGWWPGTNGATDDEESHWGTMTQTSHDSTEPPKEADMNDGPGPAATDSWEGIETTYLSWEWVAIGPGTFLVTMPL</sequence>
<name>A0A135TY23_9PEZI</name>
<keyword evidence="4" id="KW-0539">Nucleus</keyword>
<dbReference type="SUPFAM" id="SSF57701">
    <property type="entry name" value="Zn2/Cys6 DNA-binding domain"/>
    <property type="match status" value="1"/>
</dbReference>
<evidence type="ECO:0000259" key="6">
    <source>
        <dbReference type="PROSITE" id="PS50048"/>
    </source>
</evidence>
<feature type="region of interest" description="Disordered" evidence="5">
    <location>
        <begin position="168"/>
        <end position="187"/>
    </location>
</feature>
<evidence type="ECO:0000256" key="3">
    <source>
        <dbReference type="ARBA" id="ARBA00023163"/>
    </source>
</evidence>
<dbReference type="PROSITE" id="PS50048">
    <property type="entry name" value="ZN2_CY6_FUNGAL_2"/>
    <property type="match status" value="1"/>
</dbReference>
<dbReference type="OrthoDB" id="4835788at2759"/>
<evidence type="ECO:0000256" key="4">
    <source>
        <dbReference type="ARBA" id="ARBA00023242"/>
    </source>
</evidence>
<evidence type="ECO:0000256" key="5">
    <source>
        <dbReference type="SAM" id="MobiDB-lite"/>
    </source>
</evidence>
<dbReference type="PRINTS" id="PR00755">
    <property type="entry name" value="AFLATOXINBRP"/>
</dbReference>
<dbReference type="GO" id="GO:0003677">
    <property type="term" value="F:DNA binding"/>
    <property type="evidence" value="ECO:0007669"/>
    <property type="project" value="UniProtKB-KW"/>
</dbReference>
<gene>
    <name evidence="7" type="ORF">CSAL01_13424</name>
</gene>
<proteinExistence type="predicted"/>
<feature type="region of interest" description="Disordered" evidence="5">
    <location>
        <begin position="204"/>
        <end position="250"/>
    </location>
</feature>
<dbReference type="SMART" id="SM00066">
    <property type="entry name" value="GAL4"/>
    <property type="match status" value="1"/>
</dbReference>
<evidence type="ECO:0000256" key="1">
    <source>
        <dbReference type="ARBA" id="ARBA00023015"/>
    </source>
</evidence>
<organism evidence="7 8">
    <name type="scientific">Colletotrichum salicis</name>
    <dbReference type="NCBI Taxonomy" id="1209931"/>
    <lineage>
        <taxon>Eukaryota</taxon>
        <taxon>Fungi</taxon>
        <taxon>Dikarya</taxon>
        <taxon>Ascomycota</taxon>
        <taxon>Pezizomycotina</taxon>
        <taxon>Sordariomycetes</taxon>
        <taxon>Hypocreomycetidae</taxon>
        <taxon>Glomerellales</taxon>
        <taxon>Glomerellaceae</taxon>
        <taxon>Colletotrichum</taxon>
        <taxon>Colletotrichum acutatum species complex</taxon>
    </lineage>
</organism>
<keyword evidence="8" id="KW-1185">Reference proteome</keyword>
<dbReference type="GO" id="GO:0008270">
    <property type="term" value="F:zinc ion binding"/>
    <property type="evidence" value="ECO:0007669"/>
    <property type="project" value="InterPro"/>
</dbReference>
<feature type="region of interest" description="Disordered" evidence="5">
    <location>
        <begin position="131"/>
        <end position="153"/>
    </location>
</feature>
<dbReference type="InterPro" id="IPR036864">
    <property type="entry name" value="Zn2-C6_fun-type_DNA-bd_sf"/>
</dbReference>
<dbReference type="InterPro" id="IPR001138">
    <property type="entry name" value="Zn2Cys6_DnaBD"/>
</dbReference>
<dbReference type="InterPro" id="IPR050675">
    <property type="entry name" value="OAF3"/>
</dbReference>
<evidence type="ECO:0000313" key="7">
    <source>
        <dbReference type="EMBL" id="KXH53059.1"/>
    </source>
</evidence>
<feature type="compositionally biased region" description="Basic and acidic residues" evidence="5">
    <location>
        <begin position="230"/>
        <end position="239"/>
    </location>
</feature>
<dbReference type="Proteomes" id="UP000070121">
    <property type="component" value="Unassembled WGS sequence"/>
</dbReference>
<feature type="domain" description="Zn(2)-C6 fungal-type" evidence="6">
    <location>
        <begin position="22"/>
        <end position="52"/>
    </location>
</feature>
<dbReference type="CDD" id="cd00067">
    <property type="entry name" value="GAL4"/>
    <property type="match status" value="1"/>
</dbReference>
<dbReference type="Pfam" id="PF00172">
    <property type="entry name" value="Zn_clus"/>
    <property type="match status" value="1"/>
</dbReference>
<dbReference type="AlphaFoldDB" id="A0A135TY23"/>
<keyword evidence="3" id="KW-0804">Transcription</keyword>
<reference evidence="7 8" key="1">
    <citation type="submission" date="2014-02" db="EMBL/GenBank/DDBJ databases">
        <title>The genome sequence of Colletotrichum salicis CBS 607.94.</title>
        <authorList>
            <person name="Baroncelli R."/>
            <person name="Thon M.R."/>
        </authorList>
    </citation>
    <scope>NUCLEOTIDE SEQUENCE [LARGE SCALE GENOMIC DNA]</scope>
    <source>
        <strain evidence="7 8">CBS 607.94</strain>
    </source>
</reference>
<evidence type="ECO:0000313" key="8">
    <source>
        <dbReference type="Proteomes" id="UP000070121"/>
    </source>
</evidence>
<dbReference type="PROSITE" id="PS00463">
    <property type="entry name" value="ZN2_CY6_FUNGAL_1"/>
    <property type="match status" value="1"/>
</dbReference>
<comment type="caution">
    <text evidence="7">The sequence shown here is derived from an EMBL/GenBank/DDBJ whole genome shotgun (WGS) entry which is preliminary data.</text>
</comment>
<protein>
    <recommendedName>
        <fullName evidence="6">Zn(2)-C6 fungal-type domain-containing protein</fullName>
    </recommendedName>
</protein>
<keyword evidence="2" id="KW-0238">DNA-binding</keyword>
<evidence type="ECO:0000256" key="2">
    <source>
        <dbReference type="ARBA" id="ARBA00023125"/>
    </source>
</evidence>
<accession>A0A135TY23</accession>
<dbReference type="EMBL" id="JFFI01001847">
    <property type="protein sequence ID" value="KXH53059.1"/>
    <property type="molecule type" value="Genomic_DNA"/>
</dbReference>
<dbReference type="Gene3D" id="4.10.240.10">
    <property type="entry name" value="Zn(2)-C6 fungal-type DNA-binding domain"/>
    <property type="match status" value="1"/>
</dbReference>
<dbReference type="GO" id="GO:0000981">
    <property type="term" value="F:DNA-binding transcription factor activity, RNA polymerase II-specific"/>
    <property type="evidence" value="ECO:0007669"/>
    <property type="project" value="InterPro"/>
</dbReference>